<dbReference type="InterPro" id="IPR000160">
    <property type="entry name" value="GGDEF_dom"/>
</dbReference>
<dbReference type="InterPro" id="IPR059127">
    <property type="entry name" value="Diguanyl_cycl_sensor_dom"/>
</dbReference>
<dbReference type="Gene3D" id="3.30.70.270">
    <property type="match status" value="1"/>
</dbReference>
<dbReference type="SMART" id="SM00267">
    <property type="entry name" value="GGDEF"/>
    <property type="match status" value="1"/>
</dbReference>
<dbReference type="FunFam" id="3.30.70.270:FF:000001">
    <property type="entry name" value="Diguanylate cyclase domain protein"/>
    <property type="match status" value="1"/>
</dbReference>
<dbReference type="HOGENOM" id="CLU_000445_11_4_6"/>
<name>B8CII1_SHEPW</name>
<evidence type="ECO:0000256" key="4">
    <source>
        <dbReference type="SAM" id="MobiDB-lite"/>
    </source>
</evidence>
<feature type="compositionally biased region" description="Low complexity" evidence="4">
    <location>
        <begin position="1"/>
        <end position="19"/>
    </location>
</feature>
<comment type="cofactor">
    <cofactor evidence="1">
        <name>Mg(2+)</name>
        <dbReference type="ChEBI" id="CHEBI:18420"/>
    </cofactor>
</comment>
<organism evidence="6 7">
    <name type="scientific">Shewanella piezotolerans (strain WP3 / JCM 13877)</name>
    <dbReference type="NCBI Taxonomy" id="225849"/>
    <lineage>
        <taxon>Bacteria</taxon>
        <taxon>Pseudomonadati</taxon>
        <taxon>Pseudomonadota</taxon>
        <taxon>Gammaproteobacteria</taxon>
        <taxon>Alteromonadales</taxon>
        <taxon>Shewanellaceae</taxon>
        <taxon>Shewanella</taxon>
    </lineage>
</organism>
<dbReference type="EC" id="2.7.7.65" evidence="2"/>
<dbReference type="Pfam" id="PF24820">
    <property type="entry name" value="Diguanyl_cycl_sensor"/>
    <property type="match status" value="1"/>
</dbReference>
<dbReference type="GO" id="GO:0052621">
    <property type="term" value="F:diguanylate cyclase activity"/>
    <property type="evidence" value="ECO:0007669"/>
    <property type="project" value="UniProtKB-EC"/>
</dbReference>
<dbReference type="GO" id="GO:1902201">
    <property type="term" value="P:negative regulation of bacterial-type flagellum-dependent cell motility"/>
    <property type="evidence" value="ECO:0007669"/>
    <property type="project" value="TreeGrafter"/>
</dbReference>
<proteinExistence type="predicted"/>
<dbReference type="CDD" id="cd01949">
    <property type="entry name" value="GGDEF"/>
    <property type="match status" value="1"/>
</dbReference>
<dbReference type="Pfam" id="PF00990">
    <property type="entry name" value="GGDEF"/>
    <property type="match status" value="1"/>
</dbReference>
<evidence type="ECO:0000256" key="1">
    <source>
        <dbReference type="ARBA" id="ARBA00001946"/>
    </source>
</evidence>
<evidence type="ECO:0000256" key="2">
    <source>
        <dbReference type="ARBA" id="ARBA00012528"/>
    </source>
</evidence>
<comment type="catalytic activity">
    <reaction evidence="3">
        <text>2 GTP = 3',3'-c-di-GMP + 2 diphosphate</text>
        <dbReference type="Rhea" id="RHEA:24898"/>
        <dbReference type="ChEBI" id="CHEBI:33019"/>
        <dbReference type="ChEBI" id="CHEBI:37565"/>
        <dbReference type="ChEBI" id="CHEBI:58805"/>
        <dbReference type="EC" id="2.7.7.65"/>
    </reaction>
</comment>
<dbReference type="EMBL" id="CP000472">
    <property type="protein sequence ID" value="ACJ27457.1"/>
    <property type="molecule type" value="Genomic_DNA"/>
</dbReference>
<evidence type="ECO:0000313" key="7">
    <source>
        <dbReference type="Proteomes" id="UP000000753"/>
    </source>
</evidence>
<dbReference type="NCBIfam" id="TIGR00254">
    <property type="entry name" value="GGDEF"/>
    <property type="match status" value="1"/>
</dbReference>
<dbReference type="GO" id="GO:0043709">
    <property type="term" value="P:cell adhesion involved in single-species biofilm formation"/>
    <property type="evidence" value="ECO:0007669"/>
    <property type="project" value="TreeGrafter"/>
</dbReference>
<evidence type="ECO:0000256" key="3">
    <source>
        <dbReference type="ARBA" id="ARBA00034247"/>
    </source>
</evidence>
<accession>B8CII1</accession>
<keyword evidence="7" id="KW-1185">Reference proteome</keyword>
<evidence type="ECO:0000259" key="5">
    <source>
        <dbReference type="PROSITE" id="PS50887"/>
    </source>
</evidence>
<protein>
    <recommendedName>
        <fullName evidence="2">diguanylate cyclase</fullName>
        <ecNumber evidence="2">2.7.7.65</ecNumber>
    </recommendedName>
</protein>
<feature type="domain" description="GGDEF" evidence="5">
    <location>
        <begin position="238"/>
        <end position="374"/>
    </location>
</feature>
<dbReference type="eggNOG" id="COG3706">
    <property type="taxonomic scope" value="Bacteria"/>
</dbReference>
<reference evidence="6 7" key="1">
    <citation type="journal article" date="2008" name="PLoS ONE">
        <title>Environmental adaptation: genomic analysis of the piezotolerant and psychrotolerant deep-sea iron reducing bacterium Shewanella piezotolerans WP3.</title>
        <authorList>
            <person name="Wang F."/>
            <person name="Wang J."/>
            <person name="Jian H."/>
            <person name="Zhang B."/>
            <person name="Li S."/>
            <person name="Wang F."/>
            <person name="Zeng X."/>
            <person name="Gao L."/>
            <person name="Bartlett D.H."/>
            <person name="Yu J."/>
            <person name="Hu S."/>
            <person name="Xiao X."/>
        </authorList>
    </citation>
    <scope>NUCLEOTIDE SEQUENCE [LARGE SCALE GENOMIC DNA]</scope>
    <source>
        <strain evidence="7">WP3 / JCM 13877</strain>
    </source>
</reference>
<dbReference type="Proteomes" id="UP000000753">
    <property type="component" value="Chromosome"/>
</dbReference>
<dbReference type="GO" id="GO:0005886">
    <property type="term" value="C:plasma membrane"/>
    <property type="evidence" value="ECO:0007669"/>
    <property type="project" value="TreeGrafter"/>
</dbReference>
<dbReference type="SUPFAM" id="SSF55073">
    <property type="entry name" value="Nucleotide cyclase"/>
    <property type="match status" value="1"/>
</dbReference>
<gene>
    <name evidence="6" type="ordered locus">swp_0638</name>
</gene>
<dbReference type="InterPro" id="IPR029787">
    <property type="entry name" value="Nucleotide_cyclase"/>
</dbReference>
<dbReference type="AlphaFoldDB" id="B8CII1"/>
<sequence>MLATPTDTTASATSTTTDSSKVELKSTPADLSSTNTINQITHNDTLSFTPNKTINQQQQAELQPIKMMVSLLMEAVVVVDEHGTIQLINEHAIDLLVGDNLNNETARPDATIRTEEPITTPTLIGQQWQTYLLEPQKSLYQKMVIESQIGARPLNHAPAETTLRLMDKSNKDVEVSITHFALNTPLFAIVIRDLTKYRMEYKQLHQWASTDCLTKLANRRVFDSELQNHWQSCTDKQRPISVLLIDIDHFKIFNDKYGHILGDYCLQKIARAIESSLPDADCTAARYGGEEFAIILPNCNARQVEQTARLVQKNINDLTYVDIGLDAAVTVSVSQGHASEVNGQFRTSTALLCAADTALYRAKADGRNRINACL</sequence>
<dbReference type="InterPro" id="IPR050469">
    <property type="entry name" value="Diguanylate_Cyclase"/>
</dbReference>
<dbReference type="OrthoDB" id="73375at2"/>
<dbReference type="PANTHER" id="PTHR45138:SF9">
    <property type="entry name" value="DIGUANYLATE CYCLASE DGCM-RELATED"/>
    <property type="match status" value="1"/>
</dbReference>
<dbReference type="RefSeq" id="WP_020910838.1">
    <property type="nucleotide sequence ID" value="NC_011566.1"/>
</dbReference>
<dbReference type="InterPro" id="IPR043128">
    <property type="entry name" value="Rev_trsase/Diguanyl_cyclase"/>
</dbReference>
<feature type="region of interest" description="Disordered" evidence="4">
    <location>
        <begin position="1"/>
        <end position="29"/>
    </location>
</feature>
<dbReference type="PANTHER" id="PTHR45138">
    <property type="entry name" value="REGULATORY COMPONENTS OF SENSORY TRANSDUCTION SYSTEM"/>
    <property type="match status" value="1"/>
</dbReference>
<dbReference type="STRING" id="225849.swp_0638"/>
<evidence type="ECO:0000313" key="6">
    <source>
        <dbReference type="EMBL" id="ACJ27457.1"/>
    </source>
</evidence>
<dbReference type="Gene3D" id="3.30.450.20">
    <property type="entry name" value="PAS domain"/>
    <property type="match status" value="1"/>
</dbReference>
<dbReference type="KEGG" id="swp:swp_0638"/>
<dbReference type="PROSITE" id="PS50887">
    <property type="entry name" value="GGDEF"/>
    <property type="match status" value="1"/>
</dbReference>